<protein>
    <submittedName>
        <fullName evidence="1">Uncharacterized protein</fullName>
    </submittedName>
</protein>
<comment type="caution">
    <text evidence="1">The sequence shown here is derived from an EMBL/GenBank/DDBJ whole genome shotgun (WGS) entry which is preliminary data.</text>
</comment>
<dbReference type="AlphaFoldDB" id="A0AAE0XX74"/>
<sequence length="71" mass="7894">MTKKETPSDLSFLILITSIRRTELHLGFNFHYERHSWGEKGATLLIKTGEQTVSQWATLLAASNPGPAPAK</sequence>
<dbReference type="EMBL" id="JAWDGP010007404">
    <property type="protein sequence ID" value="KAK3720713.1"/>
    <property type="molecule type" value="Genomic_DNA"/>
</dbReference>
<accession>A0AAE0XX74</accession>
<name>A0AAE0XX74_9GAST</name>
<keyword evidence="2" id="KW-1185">Reference proteome</keyword>
<reference evidence="1" key="1">
    <citation type="journal article" date="2023" name="G3 (Bethesda)">
        <title>A reference genome for the long-term kleptoplast-retaining sea slug Elysia crispata morphotype clarki.</title>
        <authorList>
            <person name="Eastman K.E."/>
            <person name="Pendleton A.L."/>
            <person name="Shaikh M.A."/>
            <person name="Suttiyut T."/>
            <person name="Ogas R."/>
            <person name="Tomko P."/>
            <person name="Gavelis G."/>
            <person name="Widhalm J.R."/>
            <person name="Wisecaver J.H."/>
        </authorList>
    </citation>
    <scope>NUCLEOTIDE SEQUENCE</scope>
    <source>
        <strain evidence="1">ECLA1</strain>
    </source>
</reference>
<dbReference type="Proteomes" id="UP001283361">
    <property type="component" value="Unassembled WGS sequence"/>
</dbReference>
<evidence type="ECO:0000313" key="1">
    <source>
        <dbReference type="EMBL" id="KAK3720713.1"/>
    </source>
</evidence>
<gene>
    <name evidence="1" type="ORF">RRG08_057184</name>
</gene>
<organism evidence="1 2">
    <name type="scientific">Elysia crispata</name>
    <name type="common">lettuce slug</name>
    <dbReference type="NCBI Taxonomy" id="231223"/>
    <lineage>
        <taxon>Eukaryota</taxon>
        <taxon>Metazoa</taxon>
        <taxon>Spiralia</taxon>
        <taxon>Lophotrochozoa</taxon>
        <taxon>Mollusca</taxon>
        <taxon>Gastropoda</taxon>
        <taxon>Heterobranchia</taxon>
        <taxon>Euthyneura</taxon>
        <taxon>Panpulmonata</taxon>
        <taxon>Sacoglossa</taxon>
        <taxon>Placobranchoidea</taxon>
        <taxon>Plakobranchidae</taxon>
        <taxon>Elysia</taxon>
    </lineage>
</organism>
<evidence type="ECO:0000313" key="2">
    <source>
        <dbReference type="Proteomes" id="UP001283361"/>
    </source>
</evidence>
<proteinExistence type="predicted"/>